<keyword evidence="2" id="KW-1133">Transmembrane helix</keyword>
<dbReference type="RefSeq" id="WP_127826579.1">
    <property type="nucleotide sequence ID" value="NZ_RZYA01000001.1"/>
</dbReference>
<dbReference type="EMBL" id="RZYA01000001">
    <property type="protein sequence ID" value="RVU28993.1"/>
    <property type="molecule type" value="Genomic_DNA"/>
</dbReference>
<sequence length="274" mass="28556">MSAPAPAEAQALLTALTRALAGVAILALIFTAVNVTLFATSRGVTPAIAILLDPMVALALAAILYADARLAAWGIRPPRWSAALRWFTGITATLMNTWDSIWPDRQIGTPIHADLAGVVLHGVPTVLLILLTETIAAYRRTVAPLLDPIGDTDPTPDFDPRRVLRSDEPTVLPSTFGSPAAAPGEGTGATGPHGATSPPTTHPGAPTGPDGTHGAIDAALWAHAVAIDDAVRMANGGPVSVWRLRSELRLGPDRAKQIHAQLIKRRPDGASPLS</sequence>
<comment type="caution">
    <text evidence="3">The sequence shown here is derived from an EMBL/GenBank/DDBJ whole genome shotgun (WGS) entry which is preliminary data.</text>
</comment>
<organism evidence="3 4">
    <name type="scientific">Streptomyces antnestii</name>
    <dbReference type="NCBI Taxonomy" id="2494256"/>
    <lineage>
        <taxon>Bacteria</taxon>
        <taxon>Bacillati</taxon>
        <taxon>Actinomycetota</taxon>
        <taxon>Actinomycetes</taxon>
        <taxon>Kitasatosporales</taxon>
        <taxon>Streptomycetaceae</taxon>
        <taxon>Streptomyces</taxon>
    </lineage>
</organism>
<accession>A0A3S3UKG6</accession>
<keyword evidence="2" id="KW-0812">Transmembrane</keyword>
<keyword evidence="4" id="KW-1185">Reference proteome</keyword>
<gene>
    <name evidence="3" type="ORF">EOT10_03895</name>
</gene>
<feature type="transmembrane region" description="Helical" evidence="2">
    <location>
        <begin position="12"/>
        <end position="35"/>
    </location>
</feature>
<evidence type="ECO:0000256" key="2">
    <source>
        <dbReference type="SAM" id="Phobius"/>
    </source>
</evidence>
<dbReference type="AlphaFoldDB" id="A0A3S3UKG6"/>
<feature type="region of interest" description="Disordered" evidence="1">
    <location>
        <begin position="149"/>
        <end position="214"/>
    </location>
</feature>
<keyword evidence="2" id="KW-0472">Membrane</keyword>
<evidence type="ECO:0000313" key="3">
    <source>
        <dbReference type="EMBL" id="RVU28993.1"/>
    </source>
</evidence>
<protein>
    <submittedName>
        <fullName evidence="3">Extensin</fullName>
    </submittedName>
</protein>
<feature type="transmembrane region" description="Helical" evidence="2">
    <location>
        <begin position="47"/>
        <end position="68"/>
    </location>
</feature>
<feature type="compositionally biased region" description="Low complexity" evidence="1">
    <location>
        <begin position="192"/>
        <end position="214"/>
    </location>
</feature>
<evidence type="ECO:0000256" key="1">
    <source>
        <dbReference type="SAM" id="MobiDB-lite"/>
    </source>
</evidence>
<dbReference type="Proteomes" id="UP000283128">
    <property type="component" value="Unassembled WGS sequence"/>
</dbReference>
<reference evidence="3 4" key="1">
    <citation type="submission" date="2019-01" db="EMBL/GenBank/DDBJ databases">
        <title>Genome sequences of Streptomyces and Rhizobium isolates collected from root and soil.</title>
        <authorList>
            <person name="Chhettri S."/>
            <person name="Sevigny J.L."/>
            <person name="Sen A."/>
            <person name="Ennis N."/>
            <person name="Tisa L."/>
        </authorList>
    </citation>
    <scope>NUCLEOTIDE SEQUENCE [LARGE SCALE GENOMIC DNA]</scope>
    <source>
        <strain evidence="3 4">San01</strain>
    </source>
</reference>
<proteinExistence type="predicted"/>
<name>A0A3S3UKG6_9ACTN</name>
<evidence type="ECO:0000313" key="4">
    <source>
        <dbReference type="Proteomes" id="UP000283128"/>
    </source>
</evidence>
<dbReference type="OrthoDB" id="3400208at2"/>
<feature type="compositionally biased region" description="Basic and acidic residues" evidence="1">
    <location>
        <begin position="158"/>
        <end position="168"/>
    </location>
</feature>